<dbReference type="AlphaFoldDB" id="A0AAV3QSX6"/>
<evidence type="ECO:0000313" key="3">
    <source>
        <dbReference type="Proteomes" id="UP001454036"/>
    </source>
</evidence>
<evidence type="ECO:0000313" key="2">
    <source>
        <dbReference type="EMBL" id="GAA0166763.1"/>
    </source>
</evidence>
<reference evidence="2 3" key="1">
    <citation type="submission" date="2024-01" db="EMBL/GenBank/DDBJ databases">
        <title>The complete chloroplast genome sequence of Lithospermum erythrorhizon: insights into the phylogenetic relationship among Boraginaceae species and the maternal lineages of purple gromwells.</title>
        <authorList>
            <person name="Okada T."/>
            <person name="Watanabe K."/>
        </authorList>
    </citation>
    <scope>NUCLEOTIDE SEQUENCE [LARGE SCALE GENOMIC DNA]</scope>
</reference>
<dbReference type="Proteomes" id="UP001454036">
    <property type="component" value="Unassembled WGS sequence"/>
</dbReference>
<comment type="caution">
    <text evidence="2">The sequence shown here is derived from an EMBL/GenBank/DDBJ whole genome shotgun (WGS) entry which is preliminary data.</text>
</comment>
<evidence type="ECO:0000259" key="1">
    <source>
        <dbReference type="Pfam" id="PF03732"/>
    </source>
</evidence>
<dbReference type="EMBL" id="BAABME010005847">
    <property type="protein sequence ID" value="GAA0166763.1"/>
    <property type="molecule type" value="Genomic_DNA"/>
</dbReference>
<organism evidence="2 3">
    <name type="scientific">Lithospermum erythrorhizon</name>
    <name type="common">Purple gromwell</name>
    <name type="synonym">Lithospermum officinale var. erythrorhizon</name>
    <dbReference type="NCBI Taxonomy" id="34254"/>
    <lineage>
        <taxon>Eukaryota</taxon>
        <taxon>Viridiplantae</taxon>
        <taxon>Streptophyta</taxon>
        <taxon>Embryophyta</taxon>
        <taxon>Tracheophyta</taxon>
        <taxon>Spermatophyta</taxon>
        <taxon>Magnoliopsida</taxon>
        <taxon>eudicotyledons</taxon>
        <taxon>Gunneridae</taxon>
        <taxon>Pentapetalae</taxon>
        <taxon>asterids</taxon>
        <taxon>lamiids</taxon>
        <taxon>Boraginales</taxon>
        <taxon>Boraginaceae</taxon>
        <taxon>Boraginoideae</taxon>
        <taxon>Lithospermeae</taxon>
        <taxon>Lithospermum</taxon>
    </lineage>
</organism>
<accession>A0AAV3QSX6</accession>
<feature type="domain" description="Retrotransposon gag" evidence="1">
    <location>
        <begin position="5"/>
        <end position="90"/>
    </location>
</feature>
<gene>
    <name evidence="2" type="ORF">LIER_21848</name>
</gene>
<protein>
    <recommendedName>
        <fullName evidence="1">Retrotransposon gag domain-containing protein</fullName>
    </recommendedName>
</protein>
<name>A0AAV3QSX6_LITER</name>
<dbReference type="PANTHER" id="PTHR33437">
    <property type="entry name" value="OS06G0361200 PROTEIN"/>
    <property type="match status" value="1"/>
</dbReference>
<dbReference type="PANTHER" id="PTHR33437:SF2">
    <property type="entry name" value="OS06G0361200 PROTEIN"/>
    <property type="match status" value="1"/>
</dbReference>
<proteinExistence type="predicted"/>
<sequence>MVKQFVRSLKCNAFKWYTKLESDSIDSWPQLENEFLTRFFSTRRTVSMIELTGTRQCQEEPVTDYINRWRSLCLKCKDKLSESSAISLCIQRM</sequence>
<keyword evidence="3" id="KW-1185">Reference proteome</keyword>
<dbReference type="Pfam" id="PF03732">
    <property type="entry name" value="Retrotrans_gag"/>
    <property type="match status" value="1"/>
</dbReference>
<dbReference type="InterPro" id="IPR005162">
    <property type="entry name" value="Retrotrans_gag_dom"/>
</dbReference>